<reference evidence="2 3" key="1">
    <citation type="submission" date="2018-06" db="EMBL/GenBank/DDBJ databases">
        <title>Comparative genomics reveals the genomic features of Rhizophagus irregularis, R. cerebriforme, R. diaphanum and Gigaspora rosea, and their symbiotic lifestyle signature.</title>
        <authorList>
            <person name="Morin E."/>
            <person name="San Clemente H."/>
            <person name="Chen E.C.H."/>
            <person name="De La Providencia I."/>
            <person name="Hainaut M."/>
            <person name="Kuo A."/>
            <person name="Kohler A."/>
            <person name="Murat C."/>
            <person name="Tang N."/>
            <person name="Roy S."/>
            <person name="Loubradou J."/>
            <person name="Henrissat B."/>
            <person name="Grigoriev I.V."/>
            <person name="Corradi N."/>
            <person name="Roux C."/>
            <person name="Martin F.M."/>
        </authorList>
    </citation>
    <scope>NUCLEOTIDE SEQUENCE [LARGE SCALE GENOMIC DNA]</scope>
    <source>
        <strain evidence="2 3">DAOM 194757</strain>
    </source>
</reference>
<organism evidence="2 3">
    <name type="scientific">Gigaspora rosea</name>
    <dbReference type="NCBI Taxonomy" id="44941"/>
    <lineage>
        <taxon>Eukaryota</taxon>
        <taxon>Fungi</taxon>
        <taxon>Fungi incertae sedis</taxon>
        <taxon>Mucoromycota</taxon>
        <taxon>Glomeromycotina</taxon>
        <taxon>Glomeromycetes</taxon>
        <taxon>Diversisporales</taxon>
        <taxon>Gigasporaceae</taxon>
        <taxon>Gigaspora</taxon>
    </lineage>
</organism>
<dbReference type="Proteomes" id="UP000266673">
    <property type="component" value="Unassembled WGS sequence"/>
</dbReference>
<proteinExistence type="predicted"/>
<comment type="caution">
    <text evidence="2">The sequence shown here is derived from an EMBL/GenBank/DDBJ whole genome shotgun (WGS) entry which is preliminary data.</text>
</comment>
<dbReference type="EMBL" id="QKWP01002039">
    <property type="protein sequence ID" value="RIB05168.1"/>
    <property type="molecule type" value="Genomic_DNA"/>
</dbReference>
<protein>
    <submittedName>
        <fullName evidence="2">Uncharacterized protein</fullName>
    </submittedName>
</protein>
<evidence type="ECO:0000313" key="3">
    <source>
        <dbReference type="Proteomes" id="UP000266673"/>
    </source>
</evidence>
<name>A0A397U7W4_9GLOM</name>
<feature type="region of interest" description="Disordered" evidence="1">
    <location>
        <begin position="265"/>
        <end position="285"/>
    </location>
</feature>
<evidence type="ECO:0000256" key="1">
    <source>
        <dbReference type="SAM" id="MobiDB-lite"/>
    </source>
</evidence>
<accession>A0A397U7W4</accession>
<keyword evidence="3" id="KW-1185">Reference proteome</keyword>
<dbReference type="AlphaFoldDB" id="A0A397U7W4"/>
<feature type="compositionally biased region" description="Basic and acidic residues" evidence="1">
    <location>
        <begin position="266"/>
        <end position="285"/>
    </location>
</feature>
<gene>
    <name evidence="2" type="ORF">C2G38_2220449</name>
</gene>
<evidence type="ECO:0000313" key="2">
    <source>
        <dbReference type="EMBL" id="RIB05168.1"/>
    </source>
</evidence>
<sequence length="285" mass="33227">MEPNELNKKKEKKENVSVESKEVVDDKLKLILDEKAFKRNRELKIKKIVKPRKVISKVNEHTIIEFTKGTLNAGDKIRVKEDEYKTSKGHLMSAKSGDANGTFMVGNCYLNRKDTNGPSHLGRKDFLSKELEEAAELWMNKVTELKRTIKRDRKNEPKEKKVHHRKINFEEPLNDLNKTLEVKPKDISTLEKKNNKVKNLRLTHFSKKEKEVLVDFDHERKINSNKELPKCANRNNLTEKYKSLKDNRKQEDICATGVTLMVKNEAGNKEKEKDENKGEIVEHKK</sequence>